<evidence type="ECO:0000313" key="1">
    <source>
        <dbReference type="EMBL" id="RKH57810.1"/>
    </source>
</evidence>
<gene>
    <name evidence="1" type="ORF">D7V93_17840</name>
</gene>
<dbReference type="AlphaFoldDB" id="A0A3A8PRY2"/>
<proteinExistence type="predicted"/>
<organism evidence="1 2">
    <name type="scientific">Corallococcus llansteffanensis</name>
    <dbReference type="NCBI Taxonomy" id="2316731"/>
    <lineage>
        <taxon>Bacteria</taxon>
        <taxon>Pseudomonadati</taxon>
        <taxon>Myxococcota</taxon>
        <taxon>Myxococcia</taxon>
        <taxon>Myxococcales</taxon>
        <taxon>Cystobacterineae</taxon>
        <taxon>Myxococcaceae</taxon>
        <taxon>Corallococcus</taxon>
    </lineage>
</organism>
<evidence type="ECO:0000313" key="2">
    <source>
        <dbReference type="Proteomes" id="UP000272888"/>
    </source>
</evidence>
<sequence length="92" mass="9861">MVAAWEIPLLPLMFLQPEGDCGLFQTTTVGLPRTPWEGSLGRRVLQGAARPVHRPGSLLARLLSALLLGTSAPALTLNMASISPIRGYRLAQ</sequence>
<keyword evidence="2" id="KW-1185">Reference proteome</keyword>
<comment type="caution">
    <text evidence="1">The sequence shown here is derived from an EMBL/GenBank/DDBJ whole genome shotgun (WGS) entry which is preliminary data.</text>
</comment>
<protein>
    <submittedName>
        <fullName evidence="1">Uncharacterized protein</fullName>
    </submittedName>
</protein>
<accession>A0A3A8PRY2</accession>
<reference evidence="2" key="1">
    <citation type="submission" date="2018-09" db="EMBL/GenBank/DDBJ databases">
        <authorList>
            <person name="Livingstone P.G."/>
            <person name="Whitworth D.E."/>
        </authorList>
    </citation>
    <scope>NUCLEOTIDE SEQUENCE [LARGE SCALE GENOMIC DNA]</scope>
    <source>
        <strain evidence="2">CA051B</strain>
    </source>
</reference>
<dbReference type="Proteomes" id="UP000272888">
    <property type="component" value="Unassembled WGS sequence"/>
</dbReference>
<name>A0A3A8PRY2_9BACT</name>
<dbReference type="EMBL" id="RAWB01000172">
    <property type="protein sequence ID" value="RKH57810.1"/>
    <property type="molecule type" value="Genomic_DNA"/>
</dbReference>